<protein>
    <submittedName>
        <fullName evidence="10">Transcriptional repressor</fullName>
    </submittedName>
</protein>
<keyword evidence="2" id="KW-0678">Repressor</keyword>
<dbReference type="InterPro" id="IPR036390">
    <property type="entry name" value="WH_DNA-bd_sf"/>
</dbReference>
<evidence type="ECO:0000256" key="7">
    <source>
        <dbReference type="PIRSR" id="PIRSR602481-1"/>
    </source>
</evidence>
<gene>
    <name evidence="9" type="ORF">K5I21_18045</name>
    <name evidence="10" type="ORF">PM006_01620</name>
</gene>
<feature type="binding site" evidence="7">
    <location>
        <position position="124"/>
    </location>
    <ligand>
        <name>Zn(2+)</name>
        <dbReference type="ChEBI" id="CHEBI:29105"/>
    </ligand>
</feature>
<evidence type="ECO:0000313" key="10">
    <source>
        <dbReference type="EMBL" id="MDB1998907.1"/>
    </source>
</evidence>
<keyword evidence="3 7" id="KW-0862">Zinc</keyword>
<dbReference type="CDD" id="cd07153">
    <property type="entry name" value="Fur_like"/>
    <property type="match status" value="1"/>
</dbReference>
<evidence type="ECO:0000256" key="5">
    <source>
        <dbReference type="ARBA" id="ARBA00023125"/>
    </source>
</evidence>
<dbReference type="GO" id="GO:0045892">
    <property type="term" value="P:negative regulation of DNA-templated transcription"/>
    <property type="evidence" value="ECO:0007669"/>
    <property type="project" value="TreeGrafter"/>
</dbReference>
<evidence type="ECO:0000256" key="8">
    <source>
        <dbReference type="PIRSR" id="PIRSR602481-2"/>
    </source>
</evidence>
<feature type="binding site" evidence="7">
    <location>
        <position position="81"/>
    </location>
    <ligand>
        <name>Zn(2+)</name>
        <dbReference type="ChEBI" id="CHEBI:29105"/>
    </ligand>
</feature>
<comment type="caution">
    <text evidence="10">The sequence shown here is derived from an EMBL/GenBank/DDBJ whole genome shotgun (WGS) entry which is preliminary data.</text>
</comment>
<keyword evidence="7" id="KW-0479">Metal-binding</keyword>
<keyword evidence="4" id="KW-0805">Transcription regulation</keyword>
<reference evidence="10" key="2">
    <citation type="submission" date="2023-01" db="EMBL/GenBank/DDBJ databases">
        <title>Human gut microbiome strain richness.</title>
        <authorList>
            <person name="Chen-Liaw A."/>
        </authorList>
    </citation>
    <scope>NUCLEOTIDE SEQUENCE</scope>
    <source>
        <strain evidence="10">B1_m1001713B170214d0_201011</strain>
    </source>
</reference>
<dbReference type="EMBL" id="JAINVB010000001">
    <property type="protein sequence ID" value="MCK0087744.1"/>
    <property type="molecule type" value="Genomic_DNA"/>
</dbReference>
<name>A0AAW6AS08_CLOSY</name>
<dbReference type="GeneID" id="57969299"/>
<comment type="cofactor">
    <cofactor evidence="7">
        <name>Zn(2+)</name>
        <dbReference type="ChEBI" id="CHEBI:29105"/>
    </cofactor>
    <text evidence="7">Binds 1 zinc ion per subunit.</text>
</comment>
<keyword evidence="5" id="KW-0238">DNA-binding</keyword>
<evidence type="ECO:0000256" key="2">
    <source>
        <dbReference type="ARBA" id="ARBA00022491"/>
    </source>
</evidence>
<accession>A0AAW6AS08</accession>
<dbReference type="Gene3D" id="3.30.1490.190">
    <property type="match status" value="1"/>
</dbReference>
<dbReference type="RefSeq" id="WP_003505161.1">
    <property type="nucleotide sequence ID" value="NZ_BAABZD010000019.1"/>
</dbReference>
<evidence type="ECO:0000256" key="4">
    <source>
        <dbReference type="ARBA" id="ARBA00023015"/>
    </source>
</evidence>
<keyword evidence="6" id="KW-0804">Transcription</keyword>
<evidence type="ECO:0000313" key="11">
    <source>
        <dbReference type="Proteomes" id="UP001300871"/>
    </source>
</evidence>
<evidence type="ECO:0000313" key="9">
    <source>
        <dbReference type="EMBL" id="MCK0087744.1"/>
    </source>
</evidence>
<evidence type="ECO:0000256" key="3">
    <source>
        <dbReference type="ARBA" id="ARBA00022833"/>
    </source>
</evidence>
<dbReference type="PANTHER" id="PTHR33202:SF7">
    <property type="entry name" value="FERRIC UPTAKE REGULATION PROTEIN"/>
    <property type="match status" value="1"/>
</dbReference>
<dbReference type="Gene3D" id="1.10.10.10">
    <property type="entry name" value="Winged helix-like DNA-binding domain superfamily/Winged helix DNA-binding domain"/>
    <property type="match status" value="1"/>
</dbReference>
<dbReference type="Proteomes" id="UP001203136">
    <property type="component" value="Unassembled WGS sequence"/>
</dbReference>
<dbReference type="EMBL" id="JAQLGM010000002">
    <property type="protein sequence ID" value="MDB1998907.1"/>
    <property type="molecule type" value="Genomic_DNA"/>
</dbReference>
<dbReference type="Proteomes" id="UP001300871">
    <property type="component" value="Unassembled WGS sequence"/>
</dbReference>
<keyword evidence="8" id="KW-0408">Iron</keyword>
<dbReference type="Pfam" id="PF01475">
    <property type="entry name" value="FUR"/>
    <property type="match status" value="1"/>
</dbReference>
<dbReference type="InterPro" id="IPR036388">
    <property type="entry name" value="WH-like_DNA-bd_sf"/>
</dbReference>
<dbReference type="AlphaFoldDB" id="A0AAW6AS08"/>
<dbReference type="InterPro" id="IPR043135">
    <property type="entry name" value="Fur_C"/>
</dbReference>
<feature type="binding site" evidence="7">
    <location>
        <position position="121"/>
    </location>
    <ligand>
        <name>Zn(2+)</name>
        <dbReference type="ChEBI" id="CHEBI:29105"/>
    </ligand>
</feature>
<evidence type="ECO:0000256" key="6">
    <source>
        <dbReference type="ARBA" id="ARBA00023163"/>
    </source>
</evidence>
<feature type="binding site" evidence="8">
    <location>
        <position position="113"/>
    </location>
    <ligand>
        <name>Fe cation</name>
        <dbReference type="ChEBI" id="CHEBI:24875"/>
    </ligand>
</feature>
<dbReference type="GO" id="GO:1900376">
    <property type="term" value="P:regulation of secondary metabolite biosynthetic process"/>
    <property type="evidence" value="ECO:0007669"/>
    <property type="project" value="TreeGrafter"/>
</dbReference>
<dbReference type="PANTHER" id="PTHR33202">
    <property type="entry name" value="ZINC UPTAKE REGULATION PROTEIN"/>
    <property type="match status" value="1"/>
</dbReference>
<evidence type="ECO:0000256" key="1">
    <source>
        <dbReference type="ARBA" id="ARBA00007957"/>
    </source>
</evidence>
<comment type="similarity">
    <text evidence="1">Belongs to the Fur family.</text>
</comment>
<dbReference type="GO" id="GO:0000976">
    <property type="term" value="F:transcription cis-regulatory region binding"/>
    <property type="evidence" value="ECO:0007669"/>
    <property type="project" value="TreeGrafter"/>
</dbReference>
<proteinExistence type="inferred from homology"/>
<dbReference type="GO" id="GO:0003700">
    <property type="term" value="F:DNA-binding transcription factor activity"/>
    <property type="evidence" value="ECO:0007669"/>
    <property type="project" value="InterPro"/>
</dbReference>
<dbReference type="InterPro" id="IPR002481">
    <property type="entry name" value="FUR"/>
</dbReference>
<dbReference type="GO" id="GO:0008270">
    <property type="term" value="F:zinc ion binding"/>
    <property type="evidence" value="ECO:0007669"/>
    <property type="project" value="TreeGrafter"/>
</dbReference>
<comment type="cofactor">
    <cofactor evidence="8">
        <name>Mn(2+)</name>
        <dbReference type="ChEBI" id="CHEBI:29035"/>
    </cofactor>
    <cofactor evidence="8">
        <name>Fe(2+)</name>
        <dbReference type="ChEBI" id="CHEBI:29033"/>
    </cofactor>
    <text evidence="8">Binds 1 Mn(2+) or Fe(2+) ion per subunit.</text>
</comment>
<dbReference type="SUPFAM" id="SSF46785">
    <property type="entry name" value="Winged helix' DNA-binding domain"/>
    <property type="match status" value="1"/>
</dbReference>
<reference evidence="9" key="1">
    <citation type="journal article" date="2022" name="Cell Host Microbe">
        <title>Colonization of the live biotherapeutic product VE303 and modulation of the microbiota and metabolites in healthy volunteers.</title>
        <authorList>
            <person name="Dsouza M."/>
            <person name="Menon R."/>
            <person name="Crossette E."/>
            <person name="Bhattarai S.K."/>
            <person name="Schneider J."/>
            <person name="Kim Y.G."/>
            <person name="Reddy S."/>
            <person name="Caballero S."/>
            <person name="Felix C."/>
            <person name="Cornacchione L."/>
            <person name="Hendrickson J."/>
            <person name="Watson A.R."/>
            <person name="Minot S.S."/>
            <person name="Greenfield N."/>
            <person name="Schopf L."/>
            <person name="Szabady R."/>
            <person name="Patarroyo J."/>
            <person name="Smith W."/>
            <person name="Harrison P."/>
            <person name="Kuijper E.J."/>
            <person name="Kelly C.P."/>
            <person name="Olle B."/>
            <person name="Bobilev D."/>
            <person name="Silber J.L."/>
            <person name="Bucci V."/>
            <person name="Roberts B."/>
            <person name="Faith J."/>
            <person name="Norman J.M."/>
        </authorList>
    </citation>
    <scope>NUCLEOTIDE SEQUENCE</scope>
    <source>
        <strain evidence="9">VE303-04</strain>
    </source>
</reference>
<organism evidence="10 11">
    <name type="scientific">Clostridium symbiosum</name>
    <name type="common">Bacteroides symbiosus</name>
    <dbReference type="NCBI Taxonomy" id="1512"/>
    <lineage>
        <taxon>Bacteria</taxon>
        <taxon>Bacillati</taxon>
        <taxon>Bacillota</taxon>
        <taxon>Clostridia</taxon>
        <taxon>Lachnospirales</taxon>
        <taxon>Lachnospiraceae</taxon>
        <taxon>Otoolea</taxon>
    </lineage>
</organism>
<feature type="binding site" evidence="7">
    <location>
        <position position="84"/>
    </location>
    <ligand>
        <name>Zn(2+)</name>
        <dbReference type="ChEBI" id="CHEBI:29105"/>
    </ligand>
</feature>
<sequence length="126" mass="14559">MVKRQTIQYALVSETVKKMRKHASADEIYNAIAKDHPTIGRGTVYRNLQRLSELGEIRKREIPGGADRYDFLCTDHYHVVCTKCGQVFDVDMDYMKDLEKTIKNTHGFEFTSHDIIFKGICPDCNK</sequence>